<evidence type="ECO:0000313" key="1">
    <source>
        <dbReference type="EMBL" id="KAF9477094.1"/>
    </source>
</evidence>
<protein>
    <submittedName>
        <fullName evidence="1">Uncharacterized protein</fullName>
    </submittedName>
</protein>
<proteinExistence type="predicted"/>
<name>A0A9P5YX62_9AGAR</name>
<dbReference type="EMBL" id="MU155272">
    <property type="protein sequence ID" value="KAF9477094.1"/>
    <property type="molecule type" value="Genomic_DNA"/>
</dbReference>
<organism evidence="1 2">
    <name type="scientific">Pholiota conissans</name>
    <dbReference type="NCBI Taxonomy" id="109636"/>
    <lineage>
        <taxon>Eukaryota</taxon>
        <taxon>Fungi</taxon>
        <taxon>Dikarya</taxon>
        <taxon>Basidiomycota</taxon>
        <taxon>Agaricomycotina</taxon>
        <taxon>Agaricomycetes</taxon>
        <taxon>Agaricomycetidae</taxon>
        <taxon>Agaricales</taxon>
        <taxon>Agaricineae</taxon>
        <taxon>Strophariaceae</taxon>
        <taxon>Pholiota</taxon>
    </lineage>
</organism>
<evidence type="ECO:0000313" key="2">
    <source>
        <dbReference type="Proteomes" id="UP000807469"/>
    </source>
</evidence>
<dbReference type="Proteomes" id="UP000807469">
    <property type="component" value="Unassembled WGS sequence"/>
</dbReference>
<gene>
    <name evidence="1" type="ORF">BDN70DRAFT_995201</name>
</gene>
<sequence length="178" mass="19614">MACILEFGLDKKPPVLDRPLIAKCTVELVPSWIPPTGGPYQVLLPTELAKATHTIYQVSAFEPIASPEVEEKRLALWKKSKATNPDFCAGVTIVLLDFEIRGDPERVVVSVPISDTMIGIVKEGAGFTHSVGSEVRRKPYSVPSCFSVLNHHIRSDEGNELGLRLPISVEFRPILRVD</sequence>
<comment type="caution">
    <text evidence="1">The sequence shown here is derived from an EMBL/GenBank/DDBJ whole genome shotgun (WGS) entry which is preliminary data.</text>
</comment>
<keyword evidence="2" id="KW-1185">Reference proteome</keyword>
<accession>A0A9P5YX62</accession>
<dbReference type="AlphaFoldDB" id="A0A9P5YX62"/>
<reference evidence="1" key="1">
    <citation type="submission" date="2020-11" db="EMBL/GenBank/DDBJ databases">
        <authorList>
            <consortium name="DOE Joint Genome Institute"/>
            <person name="Ahrendt S."/>
            <person name="Riley R."/>
            <person name="Andreopoulos W."/>
            <person name="Labutti K."/>
            <person name="Pangilinan J."/>
            <person name="Ruiz-Duenas F.J."/>
            <person name="Barrasa J.M."/>
            <person name="Sanchez-Garcia M."/>
            <person name="Camarero S."/>
            <person name="Miyauchi S."/>
            <person name="Serrano A."/>
            <person name="Linde D."/>
            <person name="Babiker R."/>
            <person name="Drula E."/>
            <person name="Ayuso-Fernandez I."/>
            <person name="Pacheco R."/>
            <person name="Padilla G."/>
            <person name="Ferreira P."/>
            <person name="Barriuso J."/>
            <person name="Kellner H."/>
            <person name="Castanera R."/>
            <person name="Alfaro M."/>
            <person name="Ramirez L."/>
            <person name="Pisabarro A.G."/>
            <person name="Kuo A."/>
            <person name="Tritt A."/>
            <person name="Lipzen A."/>
            <person name="He G."/>
            <person name="Yan M."/>
            <person name="Ng V."/>
            <person name="Cullen D."/>
            <person name="Martin F."/>
            <person name="Rosso M.-N."/>
            <person name="Henrissat B."/>
            <person name="Hibbett D."/>
            <person name="Martinez A.T."/>
            <person name="Grigoriev I.V."/>
        </authorList>
    </citation>
    <scope>NUCLEOTIDE SEQUENCE</scope>
    <source>
        <strain evidence="1">CIRM-BRFM 674</strain>
    </source>
</reference>